<evidence type="ECO:0000256" key="2">
    <source>
        <dbReference type="ARBA" id="ARBA00022679"/>
    </source>
</evidence>
<dbReference type="EMBL" id="FQXJ01000004">
    <property type="protein sequence ID" value="SHH69288.1"/>
    <property type="molecule type" value="Genomic_DNA"/>
</dbReference>
<dbReference type="Gene3D" id="3.90.120.10">
    <property type="entry name" value="DNA Methylase, subunit A, domain 2"/>
    <property type="match status" value="2"/>
</dbReference>
<organism evidence="8 9">
    <name type="scientific">Desulfosporosinus lacus DSM 15449</name>
    <dbReference type="NCBI Taxonomy" id="1121420"/>
    <lineage>
        <taxon>Bacteria</taxon>
        <taxon>Bacillati</taxon>
        <taxon>Bacillota</taxon>
        <taxon>Clostridia</taxon>
        <taxon>Eubacteriales</taxon>
        <taxon>Desulfitobacteriaceae</taxon>
        <taxon>Desulfosporosinus</taxon>
    </lineage>
</organism>
<evidence type="ECO:0000313" key="9">
    <source>
        <dbReference type="Proteomes" id="UP000183954"/>
    </source>
</evidence>
<dbReference type="GO" id="GO:0032259">
    <property type="term" value="P:methylation"/>
    <property type="evidence" value="ECO:0007669"/>
    <property type="project" value="UniProtKB-KW"/>
</dbReference>
<protein>
    <recommendedName>
        <fullName evidence="7">Cytosine-specific methyltransferase</fullName>
        <ecNumber evidence="7">2.1.1.37</ecNumber>
    </recommendedName>
</protein>
<dbReference type="EC" id="2.1.1.37" evidence="7"/>
<keyword evidence="9" id="KW-1185">Reference proteome</keyword>
<dbReference type="RefSeq" id="WP_073028509.1">
    <property type="nucleotide sequence ID" value="NZ_FQXJ01000004.1"/>
</dbReference>
<dbReference type="InterPro" id="IPR050750">
    <property type="entry name" value="C5-MTase"/>
</dbReference>
<dbReference type="Gene3D" id="3.40.50.150">
    <property type="entry name" value="Vaccinia Virus protein VP39"/>
    <property type="match status" value="1"/>
</dbReference>
<dbReference type="STRING" id="1121420.SAMN02746098_01166"/>
<evidence type="ECO:0000256" key="7">
    <source>
        <dbReference type="RuleBase" id="RU000417"/>
    </source>
</evidence>
<keyword evidence="2 5" id="KW-0808">Transferase</keyword>
<feature type="active site" evidence="5">
    <location>
        <position position="76"/>
    </location>
</feature>
<dbReference type="OrthoDB" id="9813719at2"/>
<reference evidence="9" key="1">
    <citation type="submission" date="2016-11" db="EMBL/GenBank/DDBJ databases">
        <authorList>
            <person name="Varghese N."/>
            <person name="Submissions S."/>
        </authorList>
    </citation>
    <scope>NUCLEOTIDE SEQUENCE [LARGE SCALE GENOMIC DNA]</scope>
    <source>
        <strain evidence="9">DSM 15449</strain>
    </source>
</reference>
<keyword evidence="4" id="KW-0680">Restriction system</keyword>
<evidence type="ECO:0000256" key="1">
    <source>
        <dbReference type="ARBA" id="ARBA00022603"/>
    </source>
</evidence>
<dbReference type="GO" id="GO:0003886">
    <property type="term" value="F:DNA (cytosine-5-)-methyltransferase activity"/>
    <property type="evidence" value="ECO:0007669"/>
    <property type="project" value="UniProtKB-EC"/>
</dbReference>
<dbReference type="SUPFAM" id="SSF53335">
    <property type="entry name" value="S-adenosyl-L-methionine-dependent methyltransferases"/>
    <property type="match status" value="1"/>
</dbReference>
<dbReference type="PANTHER" id="PTHR46098:SF1">
    <property type="entry name" value="TRNA (CYTOSINE(38)-C(5))-METHYLTRANSFERASE"/>
    <property type="match status" value="1"/>
</dbReference>
<dbReference type="PROSITE" id="PS51679">
    <property type="entry name" value="SAM_MT_C5"/>
    <property type="match status" value="1"/>
</dbReference>
<dbReference type="InterPro" id="IPR029063">
    <property type="entry name" value="SAM-dependent_MTases_sf"/>
</dbReference>
<dbReference type="CDD" id="cd00315">
    <property type="entry name" value="Cyt_C5_DNA_methylase"/>
    <property type="match status" value="1"/>
</dbReference>
<name>A0A1M5V2G1_9FIRM</name>
<dbReference type="PANTHER" id="PTHR46098">
    <property type="entry name" value="TRNA (CYTOSINE(38)-C(5))-METHYLTRANSFERASE"/>
    <property type="match status" value="1"/>
</dbReference>
<evidence type="ECO:0000256" key="6">
    <source>
        <dbReference type="RuleBase" id="RU000416"/>
    </source>
</evidence>
<keyword evidence="1 5" id="KW-0489">Methyltransferase</keyword>
<comment type="similarity">
    <text evidence="5 6">Belongs to the class I-like SAM-binding methyltransferase superfamily. C5-methyltransferase family.</text>
</comment>
<dbReference type="Proteomes" id="UP000183954">
    <property type="component" value="Unassembled WGS sequence"/>
</dbReference>
<evidence type="ECO:0000256" key="4">
    <source>
        <dbReference type="ARBA" id="ARBA00022747"/>
    </source>
</evidence>
<keyword evidence="3 5" id="KW-0949">S-adenosyl-L-methionine</keyword>
<accession>A0A1M5V2G1</accession>
<proteinExistence type="inferred from homology"/>
<dbReference type="Pfam" id="PF00145">
    <property type="entry name" value="DNA_methylase"/>
    <property type="match status" value="1"/>
</dbReference>
<sequence length="458" mass="50274">MPRTMIDLFAGIGGFTLGFEAAGFECIGHCEIDRYAQRSYYAIHGKKEGAWFADDISTVRPEELPPCDLITAGFPCQDISIAGRGRGLSGSRSSLFFEIIRIIQGKSSHDKPRWVVLENVKNLLSIGRGKDFTTVLCTLAESGYDVEYQVLNSKNFGVPQNRERVFIVGHLRGRGTGKIFPILGADSKNLIELSKGRQGERIYDPAGIGVTLTAQAGGIGGKTGLYAVSYNRKNDIGKTLEVAHTLTASNYPRINRNQPPNAVFIDLSNQYPQISTVARCLKLCYNAGITNRQADNSGVLLSPRSILTPDRAAMRQNGRRTKEPDEPMFTLTAQDRPGVVLVPEATKKGYAEAGIGDSIDLAVPGSKTRRGRVAKGVAHTLVTSCCQGVFDGCRIRRLTPRECWRLQGVPDYLFELAQAVNSDTQLYKQAGNGVTVNVIYVIARKLLEKETRNERDEQ</sequence>
<dbReference type="InterPro" id="IPR001525">
    <property type="entry name" value="C5_MeTfrase"/>
</dbReference>
<gene>
    <name evidence="8" type="ORF">SAMN02746098_01166</name>
</gene>
<evidence type="ECO:0000256" key="5">
    <source>
        <dbReference type="PROSITE-ProRule" id="PRU01016"/>
    </source>
</evidence>
<dbReference type="GO" id="GO:0009307">
    <property type="term" value="P:DNA restriction-modification system"/>
    <property type="evidence" value="ECO:0007669"/>
    <property type="project" value="UniProtKB-KW"/>
</dbReference>
<dbReference type="PRINTS" id="PR00105">
    <property type="entry name" value="C5METTRFRASE"/>
</dbReference>
<comment type="catalytic activity">
    <reaction evidence="7">
        <text>a 2'-deoxycytidine in DNA + S-adenosyl-L-methionine = a 5-methyl-2'-deoxycytidine in DNA + S-adenosyl-L-homocysteine + H(+)</text>
        <dbReference type="Rhea" id="RHEA:13681"/>
        <dbReference type="Rhea" id="RHEA-COMP:11369"/>
        <dbReference type="Rhea" id="RHEA-COMP:11370"/>
        <dbReference type="ChEBI" id="CHEBI:15378"/>
        <dbReference type="ChEBI" id="CHEBI:57856"/>
        <dbReference type="ChEBI" id="CHEBI:59789"/>
        <dbReference type="ChEBI" id="CHEBI:85452"/>
        <dbReference type="ChEBI" id="CHEBI:85454"/>
        <dbReference type="EC" id="2.1.1.37"/>
    </reaction>
</comment>
<dbReference type="NCBIfam" id="TIGR00675">
    <property type="entry name" value="dcm"/>
    <property type="match status" value="1"/>
</dbReference>
<dbReference type="AlphaFoldDB" id="A0A1M5V2G1"/>
<dbReference type="PROSITE" id="PS00094">
    <property type="entry name" value="C5_MTASE_1"/>
    <property type="match status" value="1"/>
</dbReference>
<dbReference type="InterPro" id="IPR018117">
    <property type="entry name" value="C5_DNA_meth_AS"/>
</dbReference>
<evidence type="ECO:0000256" key="3">
    <source>
        <dbReference type="ARBA" id="ARBA00022691"/>
    </source>
</evidence>
<evidence type="ECO:0000313" key="8">
    <source>
        <dbReference type="EMBL" id="SHH69288.1"/>
    </source>
</evidence>